<evidence type="ECO:0000256" key="4">
    <source>
        <dbReference type="ARBA" id="ARBA00022475"/>
    </source>
</evidence>
<protein>
    <recommendedName>
        <fullName evidence="3 10">Cell division protein FtsX</fullName>
    </recommendedName>
</protein>
<dbReference type="PANTHER" id="PTHR47755:SF1">
    <property type="entry name" value="CELL DIVISION PROTEIN FTSX"/>
    <property type="match status" value="1"/>
</dbReference>
<evidence type="ECO:0000256" key="1">
    <source>
        <dbReference type="ARBA" id="ARBA00004651"/>
    </source>
</evidence>
<dbReference type="GO" id="GO:0051301">
    <property type="term" value="P:cell division"/>
    <property type="evidence" value="ECO:0007669"/>
    <property type="project" value="UniProtKB-KW"/>
</dbReference>
<dbReference type="Pfam" id="PF02687">
    <property type="entry name" value="FtsX"/>
    <property type="match status" value="1"/>
</dbReference>
<keyword evidence="4 10" id="KW-1003">Cell membrane</keyword>
<organism evidence="14 15">
    <name type="scientific">Candidatus Magasanikbacteria bacterium RIFCSPLOWO2_12_FULL_43_12</name>
    <dbReference type="NCBI Taxonomy" id="1798692"/>
    <lineage>
        <taxon>Bacteria</taxon>
        <taxon>Candidatus Magasanikiibacteriota</taxon>
    </lineage>
</organism>
<proteinExistence type="inferred from homology"/>
<evidence type="ECO:0000256" key="8">
    <source>
        <dbReference type="ARBA" id="ARBA00023136"/>
    </source>
</evidence>
<dbReference type="Pfam" id="PF18075">
    <property type="entry name" value="FtsX_ECD"/>
    <property type="match status" value="1"/>
</dbReference>
<feature type="domain" description="ABC3 transporter permease C-terminal" evidence="12">
    <location>
        <begin position="181"/>
        <end position="301"/>
    </location>
</feature>
<comment type="caution">
    <text evidence="14">The sequence shown here is derived from an EMBL/GenBank/DDBJ whole genome shotgun (WGS) entry which is preliminary data.</text>
</comment>
<evidence type="ECO:0000259" key="12">
    <source>
        <dbReference type="Pfam" id="PF02687"/>
    </source>
</evidence>
<evidence type="ECO:0000256" key="5">
    <source>
        <dbReference type="ARBA" id="ARBA00022618"/>
    </source>
</evidence>
<keyword evidence="7 11" id="KW-1133">Transmembrane helix</keyword>
<dbReference type="STRING" id="1798692.A3G00_04990"/>
<dbReference type="Proteomes" id="UP000178347">
    <property type="component" value="Unassembled WGS sequence"/>
</dbReference>
<feature type="transmembrane region" description="Helical" evidence="11">
    <location>
        <begin position="274"/>
        <end position="296"/>
    </location>
</feature>
<feature type="transmembrane region" description="Helical" evidence="11">
    <location>
        <begin position="177"/>
        <end position="202"/>
    </location>
</feature>
<evidence type="ECO:0000259" key="13">
    <source>
        <dbReference type="Pfam" id="PF18075"/>
    </source>
</evidence>
<feature type="transmembrane region" description="Helical" evidence="11">
    <location>
        <begin position="21"/>
        <end position="45"/>
    </location>
</feature>
<evidence type="ECO:0000313" key="15">
    <source>
        <dbReference type="Proteomes" id="UP000178347"/>
    </source>
</evidence>
<evidence type="ECO:0000256" key="3">
    <source>
        <dbReference type="ARBA" id="ARBA00021907"/>
    </source>
</evidence>
<evidence type="ECO:0000256" key="9">
    <source>
        <dbReference type="ARBA" id="ARBA00023306"/>
    </source>
</evidence>
<dbReference type="InterPro" id="IPR003838">
    <property type="entry name" value="ABC3_permease_C"/>
</dbReference>
<feature type="transmembrane region" description="Helical" evidence="11">
    <location>
        <begin position="223"/>
        <end position="248"/>
    </location>
</feature>
<reference evidence="14 15" key="1">
    <citation type="journal article" date="2016" name="Nat. Commun.">
        <title>Thousands of microbial genomes shed light on interconnected biogeochemical processes in an aquifer system.</title>
        <authorList>
            <person name="Anantharaman K."/>
            <person name="Brown C.T."/>
            <person name="Hug L.A."/>
            <person name="Sharon I."/>
            <person name="Castelle C.J."/>
            <person name="Probst A.J."/>
            <person name="Thomas B.C."/>
            <person name="Singh A."/>
            <person name="Wilkins M.J."/>
            <person name="Karaoz U."/>
            <person name="Brodie E.L."/>
            <person name="Williams K.H."/>
            <person name="Hubbard S.S."/>
            <person name="Banfield J.F."/>
        </authorList>
    </citation>
    <scope>NUCLEOTIDE SEQUENCE [LARGE SCALE GENOMIC DNA]</scope>
</reference>
<evidence type="ECO:0000256" key="2">
    <source>
        <dbReference type="ARBA" id="ARBA00007379"/>
    </source>
</evidence>
<accession>A0A1F6MRC3</accession>
<dbReference type="InterPro" id="IPR004513">
    <property type="entry name" value="FtsX"/>
</dbReference>
<evidence type="ECO:0000256" key="7">
    <source>
        <dbReference type="ARBA" id="ARBA00022989"/>
    </source>
</evidence>
<gene>
    <name evidence="14" type="ORF">A3G00_04990</name>
</gene>
<dbReference type="Gene3D" id="3.30.70.3040">
    <property type="match status" value="1"/>
</dbReference>
<name>A0A1F6MRC3_9BACT</name>
<dbReference type="PANTHER" id="PTHR47755">
    <property type="entry name" value="CELL DIVISION PROTEIN FTSX"/>
    <property type="match status" value="1"/>
</dbReference>
<evidence type="ECO:0000256" key="6">
    <source>
        <dbReference type="ARBA" id="ARBA00022692"/>
    </source>
</evidence>
<evidence type="ECO:0000313" key="14">
    <source>
        <dbReference type="EMBL" id="OGH74098.1"/>
    </source>
</evidence>
<keyword evidence="8 10" id="KW-0472">Membrane</keyword>
<keyword evidence="5 10" id="KW-0132">Cell division</keyword>
<sequence>MLTLFRIIKFAFQDMARNVGLSSMTVLILVLMLLSINTLVVINVFTNEAVKSIKDQIDVSLYFNYEATNEEINEVKSYVGGFPEVTEIIYLNRDEVLAKFKEQQKNNPEVLSALDELGENPLGPTMIVKTREPKDYEKVIQALNVPEYENIIEAKTFGDTQKAIDRIHIITTQVQRFAIGLSLLFALIAFLIILNTIRVAIYTQRIEISIKKLVGASNWFVRGPYVVESLFFSIASILIIGGLLWIAFRLLDPYTAIVFQKSNLLFDYYLNNRYLLIGIQLGSVLFLTVVSSLLAMRRYLRV</sequence>
<feature type="domain" description="FtsX extracellular" evidence="13">
    <location>
        <begin position="58"/>
        <end position="144"/>
    </location>
</feature>
<dbReference type="InterPro" id="IPR040690">
    <property type="entry name" value="FtsX_ECD"/>
</dbReference>
<dbReference type="AlphaFoldDB" id="A0A1F6MRC3"/>
<comment type="similarity">
    <text evidence="2 10">Belongs to the ABC-4 integral membrane protein family. FtsX subfamily.</text>
</comment>
<dbReference type="EMBL" id="MFQN01000028">
    <property type="protein sequence ID" value="OGH74098.1"/>
    <property type="molecule type" value="Genomic_DNA"/>
</dbReference>
<dbReference type="GO" id="GO:0005886">
    <property type="term" value="C:plasma membrane"/>
    <property type="evidence" value="ECO:0007669"/>
    <property type="project" value="UniProtKB-SubCell"/>
</dbReference>
<keyword evidence="6 11" id="KW-0812">Transmembrane</keyword>
<comment type="subcellular location">
    <subcellularLocation>
        <location evidence="1">Cell membrane</location>
        <topology evidence="1">Multi-pass membrane protein</topology>
    </subcellularLocation>
</comment>
<evidence type="ECO:0000256" key="11">
    <source>
        <dbReference type="SAM" id="Phobius"/>
    </source>
</evidence>
<keyword evidence="9 10" id="KW-0131">Cell cycle</keyword>
<dbReference type="PIRSF" id="PIRSF003097">
    <property type="entry name" value="FtsX"/>
    <property type="match status" value="1"/>
</dbReference>
<evidence type="ECO:0000256" key="10">
    <source>
        <dbReference type="PIRNR" id="PIRNR003097"/>
    </source>
</evidence>